<proteinExistence type="predicted"/>
<dbReference type="Proteomes" id="UP000526501">
    <property type="component" value="Unassembled WGS sequence"/>
</dbReference>
<reference evidence="2 3" key="1">
    <citation type="submission" date="2020-07" db="EMBL/GenBank/DDBJ databases">
        <authorList>
            <person name="Feng X."/>
        </authorList>
    </citation>
    <scope>NUCLEOTIDE SEQUENCE [LARGE SCALE GENOMIC DNA]</scope>
    <source>
        <strain evidence="2 3">JCM23202</strain>
    </source>
</reference>
<comment type="caution">
    <text evidence="2">The sequence shown here is derived from an EMBL/GenBank/DDBJ whole genome shotgun (WGS) entry which is preliminary data.</text>
</comment>
<accession>A0A7X1B354</accession>
<dbReference type="InterPro" id="IPR029063">
    <property type="entry name" value="SAM-dependent_MTases_sf"/>
</dbReference>
<dbReference type="GO" id="GO:0008168">
    <property type="term" value="F:methyltransferase activity"/>
    <property type="evidence" value="ECO:0007669"/>
    <property type="project" value="UniProtKB-KW"/>
</dbReference>
<feature type="domain" description="Methyltransferase" evidence="1">
    <location>
        <begin position="47"/>
        <end position="143"/>
    </location>
</feature>
<keyword evidence="3" id="KW-1185">Reference proteome</keyword>
<dbReference type="RefSeq" id="WP_185658611.1">
    <property type="nucleotide sequence ID" value="NZ_CAWPOO010000001.1"/>
</dbReference>
<dbReference type="Pfam" id="PF13649">
    <property type="entry name" value="Methyltransf_25"/>
    <property type="match status" value="1"/>
</dbReference>
<dbReference type="GO" id="GO:0032259">
    <property type="term" value="P:methylation"/>
    <property type="evidence" value="ECO:0007669"/>
    <property type="project" value="UniProtKB-KW"/>
</dbReference>
<dbReference type="EMBL" id="JACHVC010000001">
    <property type="protein sequence ID" value="MBC2604722.1"/>
    <property type="molecule type" value="Genomic_DNA"/>
</dbReference>
<keyword evidence="2" id="KW-0808">Transferase</keyword>
<dbReference type="AlphaFoldDB" id="A0A7X1B354"/>
<gene>
    <name evidence="2" type="ORF">H5P27_01495</name>
</gene>
<evidence type="ECO:0000313" key="3">
    <source>
        <dbReference type="Proteomes" id="UP000526501"/>
    </source>
</evidence>
<organism evidence="2 3">
    <name type="scientific">Pelagicoccus albus</name>
    <dbReference type="NCBI Taxonomy" id="415222"/>
    <lineage>
        <taxon>Bacteria</taxon>
        <taxon>Pseudomonadati</taxon>
        <taxon>Verrucomicrobiota</taxon>
        <taxon>Opitutia</taxon>
        <taxon>Puniceicoccales</taxon>
        <taxon>Pelagicoccaceae</taxon>
        <taxon>Pelagicoccus</taxon>
    </lineage>
</organism>
<evidence type="ECO:0000313" key="2">
    <source>
        <dbReference type="EMBL" id="MBC2604722.1"/>
    </source>
</evidence>
<keyword evidence="2" id="KW-0489">Methyltransferase</keyword>
<dbReference type="PANTHER" id="PTHR43591">
    <property type="entry name" value="METHYLTRANSFERASE"/>
    <property type="match status" value="1"/>
</dbReference>
<name>A0A7X1B354_9BACT</name>
<dbReference type="CDD" id="cd02440">
    <property type="entry name" value="AdoMet_MTases"/>
    <property type="match status" value="1"/>
</dbReference>
<protein>
    <submittedName>
        <fullName evidence="2">Class I SAM-dependent methyltransferase</fullName>
    </submittedName>
</protein>
<dbReference type="InterPro" id="IPR041698">
    <property type="entry name" value="Methyltransf_25"/>
</dbReference>
<dbReference type="SUPFAM" id="SSF53335">
    <property type="entry name" value="S-adenosyl-L-methionine-dependent methyltransferases"/>
    <property type="match status" value="1"/>
</dbReference>
<evidence type="ECO:0000259" key="1">
    <source>
        <dbReference type="Pfam" id="PF13649"/>
    </source>
</evidence>
<sequence>MDVERVRGYFNEQSTVQHYAKAVANIGLWESEKLLFSKYLSKEEKLLDLGCGAGRVTIGLWEEGFKSVLGTDLAESMVAESREIADCLGCPFTFQREDATRLSFADQSFDGVIFAFNGLMQIPGRAVRRLALQEIYRVLRPGGRFLFSTLDREDRLYSKVFAVKDDPEHDLSRNPNLIDFGDRHFESEHGTTFMHVPTQSEVCQELEAVGFHVLQTAMRSELAHESDRVFDFSEDCRMWVVEKAR</sequence>
<dbReference type="PANTHER" id="PTHR43591:SF24">
    <property type="entry name" value="2-METHOXY-6-POLYPRENYL-1,4-BENZOQUINOL METHYLASE, MITOCHONDRIAL"/>
    <property type="match status" value="1"/>
</dbReference>
<dbReference type="Gene3D" id="3.40.50.150">
    <property type="entry name" value="Vaccinia Virus protein VP39"/>
    <property type="match status" value="1"/>
</dbReference>